<reference evidence="10" key="1">
    <citation type="submission" date="2016-11" db="UniProtKB">
        <authorList>
            <consortium name="WormBaseParasite"/>
        </authorList>
    </citation>
    <scope>IDENTIFICATION</scope>
</reference>
<evidence type="ECO:0000256" key="3">
    <source>
        <dbReference type="ARBA" id="ARBA00022963"/>
    </source>
</evidence>
<feature type="compositionally biased region" description="Low complexity" evidence="7">
    <location>
        <begin position="414"/>
        <end position="431"/>
    </location>
</feature>
<dbReference type="SMART" id="SM00148">
    <property type="entry name" value="PLCXc"/>
    <property type="match status" value="1"/>
</dbReference>
<sequence length="608" mass="65237">DDSTLRCQSSCPRRLFRGGSGGGGRFRVSNGIALSCLASNSTAAGHVDNRPPVLMGHRELASFLELQQRQQQQRHQRKHPAQVIAAFEPSLELRSRNLLSFDGFCAFMLDPVNLAAPVETNRWDRDGPASMDHPLSHYFIASSHNTYLCGHQLKGESSVDMYRQVLLTGCRCIELDCHDGENGAPVIYHGMTLTSKIPFESAVEAINQFAFAKSPMPLILSIENHCSVPQQQRMAAIFLRIFGDRLVTRPLFEADHEEEPYLPSPNQLRGRILIKNKKLVSADTVLSAGRRQALLMRNQSSDAADVESAAAAAAAAAVAAAAFDDDEEEFDCCEPADDGTGGSLGGSGCPAKRESSLDATATPRGTPKRLNAHRLNSSTLTTSNQIAKELSDLVVYTQAVKFRATATAAAAATSTSAAASVSGSPTAAASKPAKKPTIRRAILQSVHSADATAAAAAAAVAAAAASTATLDGSPSSASRLIRVPATPMAHQVTSIKETTAKQVFRRLPAANVACTERQLQRVYPAGMRIDSSNPNPVGFWCFGTQMVALNYQTEDLGLILNQTLFESTGNCGFVLKPEVMWNRLHPMHARFNPLDKDFEGIPTVLVTL</sequence>
<dbReference type="InterPro" id="IPR017946">
    <property type="entry name" value="PLC-like_Pdiesterase_TIM-brl"/>
</dbReference>
<protein>
    <recommendedName>
        <fullName evidence="1 6">Phosphoinositide phospholipase C</fullName>
        <ecNumber evidence="1 6">3.1.4.11</ecNumber>
    </recommendedName>
</protein>
<keyword evidence="4 6" id="KW-0443">Lipid metabolism</keyword>
<dbReference type="GO" id="GO:0051209">
    <property type="term" value="P:release of sequestered calcium ion into cytosol"/>
    <property type="evidence" value="ECO:0007669"/>
    <property type="project" value="TreeGrafter"/>
</dbReference>
<evidence type="ECO:0000256" key="7">
    <source>
        <dbReference type="SAM" id="MobiDB-lite"/>
    </source>
</evidence>
<dbReference type="EC" id="3.1.4.11" evidence="1 6"/>
<feature type="domain" description="PI-PLC Y-box" evidence="8">
    <location>
        <begin position="490"/>
        <end position="580"/>
    </location>
</feature>
<dbReference type="PROSITE" id="PS50008">
    <property type="entry name" value="PIPLC_Y_DOMAIN"/>
    <property type="match status" value="1"/>
</dbReference>
<keyword evidence="3 6" id="KW-0442">Lipid degradation</keyword>
<dbReference type="GO" id="GO:0007186">
    <property type="term" value="P:G protein-coupled receptor signaling pathway"/>
    <property type="evidence" value="ECO:0007669"/>
    <property type="project" value="TreeGrafter"/>
</dbReference>
<dbReference type="Proteomes" id="UP000095280">
    <property type="component" value="Unplaced"/>
</dbReference>
<dbReference type="PROSITE" id="PS50007">
    <property type="entry name" value="PIPLC_X_DOMAIN"/>
    <property type="match status" value="1"/>
</dbReference>
<dbReference type="GO" id="GO:0007265">
    <property type="term" value="P:Ras protein signal transduction"/>
    <property type="evidence" value="ECO:0007669"/>
    <property type="project" value="TreeGrafter"/>
</dbReference>
<dbReference type="Pfam" id="PF09279">
    <property type="entry name" value="EF-hand_like"/>
    <property type="match status" value="1"/>
</dbReference>
<organism evidence="9 10">
    <name type="scientific">Macrostomum lignano</name>
    <dbReference type="NCBI Taxonomy" id="282301"/>
    <lineage>
        <taxon>Eukaryota</taxon>
        <taxon>Metazoa</taxon>
        <taxon>Spiralia</taxon>
        <taxon>Lophotrochozoa</taxon>
        <taxon>Platyhelminthes</taxon>
        <taxon>Rhabditophora</taxon>
        <taxon>Macrostomorpha</taxon>
        <taxon>Macrostomida</taxon>
        <taxon>Macrostomidae</taxon>
        <taxon>Macrostomum</taxon>
    </lineage>
</organism>
<feature type="region of interest" description="Disordered" evidence="7">
    <location>
        <begin position="414"/>
        <end position="435"/>
    </location>
</feature>
<dbReference type="GO" id="GO:0046488">
    <property type="term" value="P:phosphatidylinositol metabolic process"/>
    <property type="evidence" value="ECO:0007669"/>
    <property type="project" value="TreeGrafter"/>
</dbReference>
<keyword evidence="9" id="KW-1185">Reference proteome</keyword>
<dbReference type="InterPro" id="IPR001711">
    <property type="entry name" value="PLipase_C_Pinositol-sp_Y"/>
</dbReference>
<dbReference type="PRINTS" id="PR00390">
    <property type="entry name" value="PHPHLIPASEC"/>
</dbReference>
<dbReference type="InterPro" id="IPR000909">
    <property type="entry name" value="PLipase_C_PInositol-sp_X_dom"/>
</dbReference>
<dbReference type="PANTHER" id="PTHR10336:SF6">
    <property type="entry name" value="1-PHOSPHATIDYLINOSITOL 4,5-BISPHOSPHATE PHOSPHODIESTERASE EPSILON-1"/>
    <property type="match status" value="1"/>
</dbReference>
<dbReference type="SUPFAM" id="SSF51695">
    <property type="entry name" value="PLC-like phosphodiesterases"/>
    <property type="match status" value="1"/>
</dbReference>
<dbReference type="FunFam" id="3.20.20.190:FF:000039">
    <property type="entry name" value="Phosphoinositide phospholipase C"/>
    <property type="match status" value="1"/>
</dbReference>
<dbReference type="Pfam" id="PF00387">
    <property type="entry name" value="PI-PLC-Y"/>
    <property type="match status" value="1"/>
</dbReference>
<evidence type="ECO:0000256" key="2">
    <source>
        <dbReference type="ARBA" id="ARBA00022801"/>
    </source>
</evidence>
<keyword evidence="2 6" id="KW-0378">Hydrolase</keyword>
<accession>A0A1I8I8R9</accession>
<dbReference type="Gene3D" id="1.10.238.10">
    <property type="entry name" value="EF-hand"/>
    <property type="match status" value="1"/>
</dbReference>
<feature type="region of interest" description="Disordered" evidence="7">
    <location>
        <begin position="333"/>
        <end position="371"/>
    </location>
</feature>
<proteinExistence type="predicted"/>
<evidence type="ECO:0000256" key="4">
    <source>
        <dbReference type="ARBA" id="ARBA00023098"/>
    </source>
</evidence>
<dbReference type="Pfam" id="PF00388">
    <property type="entry name" value="PI-PLC-X"/>
    <property type="match status" value="1"/>
</dbReference>
<dbReference type="InterPro" id="IPR015359">
    <property type="entry name" value="PLC_EF-hand-like"/>
</dbReference>
<evidence type="ECO:0000259" key="8">
    <source>
        <dbReference type="PROSITE" id="PS50008"/>
    </source>
</evidence>
<dbReference type="GO" id="GO:0048015">
    <property type="term" value="P:phosphatidylinositol-mediated signaling"/>
    <property type="evidence" value="ECO:0007669"/>
    <property type="project" value="TreeGrafter"/>
</dbReference>
<dbReference type="WBParaSite" id="maker-uti_cns_0010763-snap-gene-0.5-mRNA-1">
    <property type="protein sequence ID" value="maker-uti_cns_0010763-snap-gene-0.5-mRNA-1"/>
    <property type="gene ID" value="maker-uti_cns_0010763-snap-gene-0.5"/>
</dbReference>
<feature type="compositionally biased region" description="Gly residues" evidence="7">
    <location>
        <begin position="339"/>
        <end position="348"/>
    </location>
</feature>
<dbReference type="GO" id="GO:0016042">
    <property type="term" value="P:lipid catabolic process"/>
    <property type="evidence" value="ECO:0007669"/>
    <property type="project" value="UniProtKB-KW"/>
</dbReference>
<name>A0A1I8I8R9_9PLAT</name>
<evidence type="ECO:0000313" key="10">
    <source>
        <dbReference type="WBParaSite" id="maker-uti_cns_0010763-snap-gene-0.5-mRNA-1"/>
    </source>
</evidence>
<evidence type="ECO:0000256" key="1">
    <source>
        <dbReference type="ARBA" id="ARBA00012368"/>
    </source>
</evidence>
<dbReference type="AlphaFoldDB" id="A0A1I8I8R9"/>
<comment type="catalytic activity">
    <reaction evidence="6">
        <text>a 1,2-diacyl-sn-glycero-3-phospho-(1D-myo-inositol-4,5-bisphosphate) + H2O = 1D-myo-inositol 1,4,5-trisphosphate + a 1,2-diacyl-sn-glycerol + H(+)</text>
        <dbReference type="Rhea" id="RHEA:33179"/>
        <dbReference type="ChEBI" id="CHEBI:15377"/>
        <dbReference type="ChEBI" id="CHEBI:15378"/>
        <dbReference type="ChEBI" id="CHEBI:17815"/>
        <dbReference type="ChEBI" id="CHEBI:58456"/>
        <dbReference type="ChEBI" id="CHEBI:203600"/>
        <dbReference type="EC" id="3.1.4.11"/>
    </reaction>
</comment>
<evidence type="ECO:0000256" key="5">
    <source>
        <dbReference type="ARBA" id="ARBA00023224"/>
    </source>
</evidence>
<dbReference type="InterPro" id="IPR001192">
    <property type="entry name" value="PI-PLC_fam"/>
</dbReference>
<dbReference type="Gene3D" id="3.20.20.190">
    <property type="entry name" value="Phosphatidylinositol (PI) phosphodiesterase"/>
    <property type="match status" value="1"/>
</dbReference>
<evidence type="ECO:0000313" key="9">
    <source>
        <dbReference type="Proteomes" id="UP000095280"/>
    </source>
</evidence>
<dbReference type="GO" id="GO:0004435">
    <property type="term" value="F:phosphatidylinositol-4,5-bisphosphate phospholipase C activity"/>
    <property type="evidence" value="ECO:0007669"/>
    <property type="project" value="UniProtKB-EC"/>
</dbReference>
<dbReference type="SMART" id="SM00149">
    <property type="entry name" value="PLCYc"/>
    <property type="match status" value="1"/>
</dbReference>
<keyword evidence="5" id="KW-0807">Transducer</keyword>
<dbReference type="PANTHER" id="PTHR10336">
    <property type="entry name" value="PHOSPHOINOSITIDE-SPECIFIC PHOSPHOLIPASE C FAMILY PROTEIN"/>
    <property type="match status" value="1"/>
</dbReference>
<evidence type="ECO:0000256" key="6">
    <source>
        <dbReference type="RuleBase" id="RU361133"/>
    </source>
</evidence>